<reference evidence="4" key="1">
    <citation type="journal article" date="2013" name="Nature">
        <title>Draft genome of the wheat A-genome progenitor Triticum urartu.</title>
        <authorList>
            <person name="Ling H.Q."/>
            <person name="Zhao S."/>
            <person name="Liu D."/>
            <person name="Wang J."/>
            <person name="Sun H."/>
            <person name="Zhang C."/>
            <person name="Fan H."/>
            <person name="Li D."/>
            <person name="Dong L."/>
            <person name="Tao Y."/>
            <person name="Gao C."/>
            <person name="Wu H."/>
            <person name="Li Y."/>
            <person name="Cui Y."/>
            <person name="Guo X."/>
            <person name="Zheng S."/>
            <person name="Wang B."/>
            <person name="Yu K."/>
            <person name="Liang Q."/>
            <person name="Yang W."/>
            <person name="Lou X."/>
            <person name="Chen J."/>
            <person name="Feng M."/>
            <person name="Jian J."/>
            <person name="Zhang X."/>
            <person name="Luo G."/>
            <person name="Jiang Y."/>
            <person name="Liu J."/>
            <person name="Wang Z."/>
            <person name="Sha Y."/>
            <person name="Zhang B."/>
            <person name="Wu H."/>
            <person name="Tang D."/>
            <person name="Shen Q."/>
            <person name="Xue P."/>
            <person name="Zou S."/>
            <person name="Wang X."/>
            <person name="Liu X."/>
            <person name="Wang F."/>
            <person name="Yang Y."/>
            <person name="An X."/>
            <person name="Dong Z."/>
            <person name="Zhang K."/>
            <person name="Zhang X."/>
            <person name="Luo M.C."/>
            <person name="Dvorak J."/>
            <person name="Tong Y."/>
            <person name="Wang J."/>
            <person name="Yang H."/>
            <person name="Li Z."/>
            <person name="Wang D."/>
            <person name="Zhang A."/>
            <person name="Wang J."/>
        </authorList>
    </citation>
    <scope>NUCLEOTIDE SEQUENCE</scope>
    <source>
        <strain evidence="4">cv. G1812</strain>
    </source>
</reference>
<evidence type="ECO:0000313" key="4">
    <source>
        <dbReference type="Proteomes" id="UP000015106"/>
    </source>
</evidence>
<evidence type="ECO:0000256" key="1">
    <source>
        <dbReference type="SAM" id="Coils"/>
    </source>
</evidence>
<name>A0A8R7UYY8_TRIUA</name>
<dbReference type="PANTHER" id="PTHR35163">
    <property type="entry name" value="OS02G0467300 PROTEIN"/>
    <property type="match status" value="1"/>
</dbReference>
<reference evidence="3" key="2">
    <citation type="submission" date="2018-03" db="EMBL/GenBank/DDBJ databases">
        <title>The Triticum urartu genome reveals the dynamic nature of wheat genome evolution.</title>
        <authorList>
            <person name="Ling H."/>
            <person name="Ma B."/>
            <person name="Shi X."/>
            <person name="Liu H."/>
            <person name="Dong L."/>
            <person name="Sun H."/>
            <person name="Cao Y."/>
            <person name="Gao Q."/>
            <person name="Zheng S."/>
            <person name="Li Y."/>
            <person name="Yu Y."/>
            <person name="Du H."/>
            <person name="Qi M."/>
            <person name="Li Y."/>
            <person name="Yu H."/>
            <person name="Cui Y."/>
            <person name="Wang N."/>
            <person name="Chen C."/>
            <person name="Wu H."/>
            <person name="Zhao Y."/>
            <person name="Zhang J."/>
            <person name="Li Y."/>
            <person name="Zhou W."/>
            <person name="Zhang B."/>
            <person name="Hu W."/>
            <person name="Eijk M."/>
            <person name="Tang J."/>
            <person name="Witsenboer H."/>
            <person name="Zhao S."/>
            <person name="Li Z."/>
            <person name="Zhang A."/>
            <person name="Wang D."/>
            <person name="Liang C."/>
        </authorList>
    </citation>
    <scope>NUCLEOTIDE SEQUENCE [LARGE SCALE GENOMIC DNA]</scope>
    <source>
        <strain evidence="3">cv. G1812</strain>
    </source>
</reference>
<organism evidence="3 4">
    <name type="scientific">Triticum urartu</name>
    <name type="common">Red wild einkorn</name>
    <name type="synonym">Crithodium urartu</name>
    <dbReference type="NCBI Taxonomy" id="4572"/>
    <lineage>
        <taxon>Eukaryota</taxon>
        <taxon>Viridiplantae</taxon>
        <taxon>Streptophyta</taxon>
        <taxon>Embryophyta</taxon>
        <taxon>Tracheophyta</taxon>
        <taxon>Spermatophyta</taxon>
        <taxon>Magnoliopsida</taxon>
        <taxon>Liliopsida</taxon>
        <taxon>Poales</taxon>
        <taxon>Poaceae</taxon>
        <taxon>BOP clade</taxon>
        <taxon>Pooideae</taxon>
        <taxon>Triticodae</taxon>
        <taxon>Triticeae</taxon>
        <taxon>Triticinae</taxon>
        <taxon>Triticum</taxon>
    </lineage>
</organism>
<evidence type="ECO:0008006" key="5">
    <source>
        <dbReference type="Google" id="ProtNLM"/>
    </source>
</evidence>
<evidence type="ECO:0000256" key="2">
    <source>
        <dbReference type="SAM" id="MobiDB-lite"/>
    </source>
</evidence>
<keyword evidence="4" id="KW-1185">Reference proteome</keyword>
<dbReference type="AlphaFoldDB" id="A0A8R7UYY8"/>
<dbReference type="PANTHER" id="PTHR35163:SF8">
    <property type="entry name" value="GENOME ASSEMBLY, CHROMOSOME: II"/>
    <property type="match status" value="1"/>
</dbReference>
<feature type="coiled-coil region" evidence="1">
    <location>
        <begin position="266"/>
        <end position="304"/>
    </location>
</feature>
<protein>
    <recommendedName>
        <fullName evidence="5">Zinc finger GRF-type domain-containing protein</fullName>
    </recommendedName>
</protein>
<dbReference type="Gramene" id="TuG1812G0700001247.01.T01">
    <property type="protein sequence ID" value="TuG1812G0700001247.01.T01"/>
    <property type="gene ID" value="TuG1812G0700001247.01"/>
</dbReference>
<accession>A0A8R7UYY8</accession>
<keyword evidence="1" id="KW-0175">Coiled coil</keyword>
<reference evidence="3" key="3">
    <citation type="submission" date="2022-06" db="UniProtKB">
        <authorList>
            <consortium name="EnsemblPlants"/>
        </authorList>
    </citation>
    <scope>IDENTIFICATION</scope>
</reference>
<feature type="region of interest" description="Disordered" evidence="2">
    <location>
        <begin position="31"/>
        <end position="54"/>
    </location>
</feature>
<proteinExistence type="predicted"/>
<dbReference type="EnsemblPlants" id="TuG1812G0700001247.01.T01">
    <property type="protein sequence ID" value="TuG1812G0700001247.01.T01"/>
    <property type="gene ID" value="TuG1812G0700001247.01"/>
</dbReference>
<sequence>MTGGTRICRRGKTVHPFASLDAVRCCARAGSSRNPFDRSLPSNRYMPTHHNPHSRSLLPLVRRRRHVHISDRRRRHRVAMVSWSEDSGSSEGSHGRYYQYATSGSDNGIMQIPATTDDSEFEGKDFVLCHEHWKRAERLVAFEGIYTGRRFLACAVKDGKNCGLVEWVDPSWPATMENALSKLWDMYEESKRNRTEDNLMNSFAVHNLTQEKIKLQASYDKLVGDVQALLDENERRAQMERKPDESKLQEKYDMVKNLTVSQASVIRNMKLKLVEEKTKLQAHIDELEKVVEQTKAKLNGIKAILDE</sequence>
<evidence type="ECO:0000313" key="3">
    <source>
        <dbReference type="EnsemblPlants" id="TuG1812G0700001247.01.T01"/>
    </source>
</evidence>
<dbReference type="Proteomes" id="UP000015106">
    <property type="component" value="Chromosome 7"/>
</dbReference>